<organism evidence="6 7">
    <name type="scientific">Candidatus Amesbacteria bacterium GW2011_GWC1_47_15</name>
    <dbReference type="NCBI Taxonomy" id="1618364"/>
    <lineage>
        <taxon>Bacteria</taxon>
        <taxon>Candidatus Amesiibacteriota</taxon>
    </lineage>
</organism>
<dbReference type="GO" id="GO:0006412">
    <property type="term" value="P:translation"/>
    <property type="evidence" value="ECO:0007669"/>
    <property type="project" value="InterPro"/>
</dbReference>
<evidence type="ECO:0000256" key="1">
    <source>
        <dbReference type="ARBA" id="ARBA00009254"/>
    </source>
</evidence>
<dbReference type="EMBL" id="LCNU01000029">
    <property type="protein sequence ID" value="KKU63238.1"/>
    <property type="molecule type" value="Genomic_DNA"/>
</dbReference>
<keyword evidence="2" id="KW-0689">Ribosomal protein</keyword>
<name>A0A0G1UAT2_9BACT</name>
<evidence type="ECO:0000256" key="3">
    <source>
        <dbReference type="ARBA" id="ARBA00023274"/>
    </source>
</evidence>
<comment type="similarity">
    <text evidence="1">Belongs to the universal ribosomal protein uL29 family.</text>
</comment>
<dbReference type="Gene3D" id="1.10.287.310">
    <property type="match status" value="1"/>
</dbReference>
<proteinExistence type="inferred from homology"/>
<accession>A0A0G1UAT2</accession>
<dbReference type="SUPFAM" id="SSF46561">
    <property type="entry name" value="Ribosomal protein L29 (L29p)"/>
    <property type="match status" value="1"/>
</dbReference>
<reference evidence="6 7" key="1">
    <citation type="journal article" date="2015" name="Nature">
        <title>rRNA introns, odd ribosomes, and small enigmatic genomes across a large radiation of phyla.</title>
        <authorList>
            <person name="Brown C.T."/>
            <person name="Hug L.A."/>
            <person name="Thomas B.C."/>
            <person name="Sharon I."/>
            <person name="Castelle C.J."/>
            <person name="Singh A."/>
            <person name="Wilkins M.J."/>
            <person name="Williams K.H."/>
            <person name="Banfield J.F."/>
        </authorList>
    </citation>
    <scope>NUCLEOTIDE SEQUENCE [LARGE SCALE GENOMIC DNA]</scope>
</reference>
<sequence>MAKTQTITNKASKRTTAVKTDIKMSEMTAAELLLTVTNLRLESAKGRMEAKAGKQKNVRKYFMLRKQIARALSYLNQKKTEENI</sequence>
<comment type="caution">
    <text evidence="6">The sequence shown here is derived from an EMBL/GenBank/DDBJ whole genome shotgun (WGS) entry which is preliminary data.</text>
</comment>
<dbReference type="Pfam" id="PF00831">
    <property type="entry name" value="Ribosomal_L29"/>
    <property type="match status" value="1"/>
</dbReference>
<evidence type="ECO:0000313" key="7">
    <source>
        <dbReference type="Proteomes" id="UP000034502"/>
    </source>
</evidence>
<evidence type="ECO:0000313" key="6">
    <source>
        <dbReference type="EMBL" id="KKU63238.1"/>
    </source>
</evidence>
<dbReference type="AlphaFoldDB" id="A0A0G1UAT2"/>
<evidence type="ECO:0000256" key="2">
    <source>
        <dbReference type="ARBA" id="ARBA00022980"/>
    </source>
</evidence>
<keyword evidence="3" id="KW-0687">Ribonucleoprotein</keyword>
<gene>
    <name evidence="6" type="ORF">UX86_C0029G0009</name>
</gene>
<dbReference type="InterPro" id="IPR036049">
    <property type="entry name" value="Ribosomal_uL29_sf"/>
</dbReference>
<protein>
    <recommendedName>
        <fullName evidence="4">Large ribosomal subunit protein uL29</fullName>
    </recommendedName>
    <alternativeName>
        <fullName evidence="5">50S ribosomal protein L29</fullName>
    </alternativeName>
</protein>
<dbReference type="STRING" id="1618364.UX86_C0029G0009"/>
<dbReference type="InterPro" id="IPR001854">
    <property type="entry name" value="Ribosomal_uL29"/>
</dbReference>
<evidence type="ECO:0000256" key="4">
    <source>
        <dbReference type="ARBA" id="ARBA00035204"/>
    </source>
</evidence>
<dbReference type="Proteomes" id="UP000034502">
    <property type="component" value="Unassembled WGS sequence"/>
</dbReference>
<dbReference type="GO" id="GO:1990904">
    <property type="term" value="C:ribonucleoprotein complex"/>
    <property type="evidence" value="ECO:0007669"/>
    <property type="project" value="UniProtKB-KW"/>
</dbReference>
<evidence type="ECO:0000256" key="5">
    <source>
        <dbReference type="ARBA" id="ARBA00035476"/>
    </source>
</evidence>
<dbReference type="GO" id="GO:0005840">
    <property type="term" value="C:ribosome"/>
    <property type="evidence" value="ECO:0007669"/>
    <property type="project" value="UniProtKB-KW"/>
</dbReference>
<dbReference type="NCBIfam" id="TIGR00012">
    <property type="entry name" value="L29"/>
    <property type="match status" value="1"/>
</dbReference>
<dbReference type="GO" id="GO:0003735">
    <property type="term" value="F:structural constituent of ribosome"/>
    <property type="evidence" value="ECO:0007669"/>
    <property type="project" value="InterPro"/>
</dbReference>